<dbReference type="OrthoDB" id="9779761at2"/>
<accession>A0A1H4J3H8</accession>
<dbReference type="Gene3D" id="1.10.30.50">
    <property type="match status" value="1"/>
</dbReference>
<proteinExistence type="predicted"/>
<evidence type="ECO:0000313" key="2">
    <source>
        <dbReference type="EMBL" id="SEB40854.1"/>
    </source>
</evidence>
<dbReference type="SMART" id="SM00507">
    <property type="entry name" value="HNHc"/>
    <property type="match status" value="1"/>
</dbReference>
<protein>
    <submittedName>
        <fullName evidence="2">5-methylcytosine-specific restriction enzyme A</fullName>
    </submittedName>
</protein>
<feature type="domain" description="HNH nuclease" evidence="1">
    <location>
        <begin position="51"/>
        <end position="107"/>
    </location>
</feature>
<dbReference type="EMBL" id="FNSD01000001">
    <property type="protein sequence ID" value="SEB40854.1"/>
    <property type="molecule type" value="Genomic_DNA"/>
</dbReference>
<dbReference type="InterPro" id="IPR003615">
    <property type="entry name" value="HNH_nuc"/>
</dbReference>
<dbReference type="GO" id="GO:0003676">
    <property type="term" value="F:nucleic acid binding"/>
    <property type="evidence" value="ECO:0007669"/>
    <property type="project" value="InterPro"/>
</dbReference>
<dbReference type="Proteomes" id="UP000182409">
    <property type="component" value="Unassembled WGS sequence"/>
</dbReference>
<dbReference type="AlphaFoldDB" id="A0A1H4J3H8"/>
<sequence>MPNRPARPCSRTGCSALVDEGYCAVHRPAAIQYDRLRGTASSRGYDADWARVRKLALVRDLYLCQHCLVDQRGTPAVDVDHIIPINQRPDLRLILSNLQSLCRSCHVLKTKREQRVPPSQSPGITECHHPPQPVSCSAIALSD</sequence>
<reference evidence="2 3" key="1">
    <citation type="submission" date="2016-10" db="EMBL/GenBank/DDBJ databases">
        <authorList>
            <person name="de Groot N.N."/>
        </authorList>
    </citation>
    <scope>NUCLEOTIDE SEQUENCE [LARGE SCALE GENOMIC DNA]</scope>
    <source>
        <strain evidence="2 3">AB35.6</strain>
    </source>
</reference>
<dbReference type="CDD" id="cd00085">
    <property type="entry name" value="HNHc"/>
    <property type="match status" value="1"/>
</dbReference>
<dbReference type="InterPro" id="IPR002711">
    <property type="entry name" value="HNH"/>
</dbReference>
<name>A0A1H4J3H8_9BACT</name>
<dbReference type="GO" id="GO:0008270">
    <property type="term" value="F:zinc ion binding"/>
    <property type="evidence" value="ECO:0007669"/>
    <property type="project" value="InterPro"/>
</dbReference>
<evidence type="ECO:0000259" key="1">
    <source>
        <dbReference type="SMART" id="SM00507"/>
    </source>
</evidence>
<dbReference type="GO" id="GO:0004519">
    <property type="term" value="F:endonuclease activity"/>
    <property type="evidence" value="ECO:0007669"/>
    <property type="project" value="InterPro"/>
</dbReference>
<gene>
    <name evidence="2" type="ORF">SAMN05443244_0337</name>
</gene>
<organism evidence="2 3">
    <name type="scientific">Terriglobus roseus</name>
    <dbReference type="NCBI Taxonomy" id="392734"/>
    <lineage>
        <taxon>Bacteria</taxon>
        <taxon>Pseudomonadati</taxon>
        <taxon>Acidobacteriota</taxon>
        <taxon>Terriglobia</taxon>
        <taxon>Terriglobales</taxon>
        <taxon>Acidobacteriaceae</taxon>
        <taxon>Terriglobus</taxon>
    </lineage>
</organism>
<dbReference type="Pfam" id="PF01844">
    <property type="entry name" value="HNH"/>
    <property type="match status" value="1"/>
</dbReference>
<evidence type="ECO:0000313" key="3">
    <source>
        <dbReference type="Proteomes" id="UP000182409"/>
    </source>
</evidence>